<evidence type="ECO:0000313" key="9">
    <source>
        <dbReference type="EMBL" id="MFC1399759.1"/>
    </source>
</evidence>
<evidence type="ECO:0000256" key="2">
    <source>
        <dbReference type="ARBA" id="ARBA00006285"/>
    </source>
</evidence>
<dbReference type="InterPro" id="IPR025705">
    <property type="entry name" value="Beta_hexosaminidase_sua/sub"/>
</dbReference>
<gene>
    <name evidence="9" type="ORF">ACEZDJ_00430</name>
</gene>
<dbReference type="InterPro" id="IPR015882">
    <property type="entry name" value="HEX_bac_N"/>
</dbReference>
<keyword evidence="4" id="KW-0378">Hydrolase</keyword>
<dbReference type="PROSITE" id="PS51257">
    <property type="entry name" value="PROKAR_LIPOPROTEIN"/>
    <property type="match status" value="1"/>
</dbReference>
<comment type="caution">
    <text evidence="9">The sequence shown here is derived from an EMBL/GenBank/DDBJ whole genome shotgun (WGS) entry which is preliminary data.</text>
</comment>
<evidence type="ECO:0000256" key="3">
    <source>
        <dbReference type="ARBA" id="ARBA00012663"/>
    </source>
</evidence>
<dbReference type="Pfam" id="PF00728">
    <property type="entry name" value="Glyco_hydro_20"/>
    <property type="match status" value="1"/>
</dbReference>
<dbReference type="PANTHER" id="PTHR22600:SF57">
    <property type="entry name" value="BETA-N-ACETYLHEXOSAMINIDASE"/>
    <property type="match status" value="1"/>
</dbReference>
<dbReference type="EMBL" id="JBHEZZ010000001">
    <property type="protein sequence ID" value="MFC1399759.1"/>
    <property type="molecule type" value="Genomic_DNA"/>
</dbReference>
<proteinExistence type="inferred from homology"/>
<dbReference type="InterPro" id="IPR017853">
    <property type="entry name" value="GH"/>
</dbReference>
<reference evidence="9 10" key="1">
    <citation type="submission" date="2024-09" db="EMBL/GenBank/DDBJ databases">
        <authorList>
            <person name="Lee S.D."/>
        </authorList>
    </citation>
    <scope>NUCLEOTIDE SEQUENCE [LARGE SCALE GENOMIC DNA]</scope>
    <source>
        <strain evidence="9 10">N1-5</strain>
    </source>
</reference>
<dbReference type="Pfam" id="PF02838">
    <property type="entry name" value="Glyco_hydro_20b"/>
    <property type="match status" value="1"/>
</dbReference>
<evidence type="ECO:0000259" key="7">
    <source>
        <dbReference type="Pfam" id="PF00728"/>
    </source>
</evidence>
<dbReference type="Gene3D" id="3.30.379.10">
    <property type="entry name" value="Chitobiase/beta-hexosaminidase domain 2-like"/>
    <property type="match status" value="1"/>
</dbReference>
<dbReference type="InterPro" id="IPR015883">
    <property type="entry name" value="Glyco_hydro_20_cat"/>
</dbReference>
<feature type="domain" description="Glycoside hydrolase family 20 catalytic" evidence="7">
    <location>
        <begin position="194"/>
        <end position="515"/>
    </location>
</feature>
<keyword evidence="6" id="KW-0732">Signal</keyword>
<evidence type="ECO:0000259" key="8">
    <source>
        <dbReference type="Pfam" id="PF02838"/>
    </source>
</evidence>
<evidence type="ECO:0000256" key="6">
    <source>
        <dbReference type="SAM" id="SignalP"/>
    </source>
</evidence>
<keyword evidence="5" id="KW-0326">Glycosidase</keyword>
<dbReference type="PANTHER" id="PTHR22600">
    <property type="entry name" value="BETA-HEXOSAMINIDASE"/>
    <property type="match status" value="1"/>
</dbReference>
<dbReference type="SUPFAM" id="SSF55545">
    <property type="entry name" value="beta-N-acetylhexosaminidase-like domain"/>
    <property type="match status" value="1"/>
</dbReference>
<dbReference type="CDD" id="cd06568">
    <property type="entry name" value="GH20_SpHex_like"/>
    <property type="match status" value="1"/>
</dbReference>
<evidence type="ECO:0000256" key="5">
    <source>
        <dbReference type="ARBA" id="ARBA00023295"/>
    </source>
</evidence>
<dbReference type="InterPro" id="IPR029018">
    <property type="entry name" value="Hex-like_dom2"/>
</dbReference>
<keyword evidence="10" id="KW-1185">Reference proteome</keyword>
<dbReference type="Proteomes" id="UP001592528">
    <property type="component" value="Unassembled WGS sequence"/>
</dbReference>
<dbReference type="RefSeq" id="WP_380520431.1">
    <property type="nucleotide sequence ID" value="NZ_JBHEZZ010000001.1"/>
</dbReference>
<evidence type="ECO:0000313" key="10">
    <source>
        <dbReference type="Proteomes" id="UP001592528"/>
    </source>
</evidence>
<dbReference type="SUPFAM" id="SSF51445">
    <property type="entry name" value="(Trans)glycosidases"/>
    <property type="match status" value="1"/>
</dbReference>
<protein>
    <recommendedName>
        <fullName evidence="3">beta-N-acetylhexosaminidase</fullName>
        <ecNumber evidence="3">3.2.1.52</ecNumber>
    </recommendedName>
</protein>
<name>A0ABV6UE87_9ACTN</name>
<dbReference type="PRINTS" id="PR00738">
    <property type="entry name" value="GLHYDRLASE20"/>
</dbReference>
<feature type="chain" id="PRO_5045651933" description="beta-N-acetylhexosaminidase" evidence="6">
    <location>
        <begin position="25"/>
        <end position="552"/>
    </location>
</feature>
<feature type="domain" description="Beta-hexosaminidase bacterial type N-terminal" evidence="8">
    <location>
        <begin position="68"/>
        <end position="191"/>
    </location>
</feature>
<evidence type="ECO:0000256" key="1">
    <source>
        <dbReference type="ARBA" id="ARBA00001231"/>
    </source>
</evidence>
<sequence>MIRGRVAAAAGVGVVLLLAGCSSGGGTSGAPDPGAAGGSSRSATAVATGAATGATGAVSAPAGSAPVALVPLPSQVSAVSGPGYVLTAGTVVRGEGGSAARAVAADLAALLRPVTGLARPVEGTGSASGLVLRLDAGAGTGAEGYRLDSGPGGVMITAATGAGLFHGVQTLRQLVPAKGAGTVPAVRISDQPRYGWRSGSLDVARHFFPVADVEAYVDLLAQYKFNVLHLHLTDDQGWRIAVPGLPALTGIGASTQTGGGAGGYYTAADYRAIVAYAAARYITVVPEVDLPGHTNAALTAYPDLACAGDAPAKPYTGVDVGFSRICTGKESTYTFVDRVVGALAALTPGPYLGIGGDEADTLSAADYDTFMARAAGIVRAHGKQPLAWDEASGAGKDAPGLLGVWHPLSQEPPGLAQQLVAAAQRGAKLVMEPADRAYLDQKYDQRTPIGSSWAGYLSVERSYDWNPDSYLTGLPAGSVAGVEAPIWTETIGTVQNLEYMLLPRLPALAEVAWTPQARRSWGDFRQRLAAQLPRWQQQGLSYLEADGVPWGG</sequence>
<organism evidence="9 10">
    <name type="scientific">Streptacidiphilus cavernicola</name>
    <dbReference type="NCBI Taxonomy" id="3342716"/>
    <lineage>
        <taxon>Bacteria</taxon>
        <taxon>Bacillati</taxon>
        <taxon>Actinomycetota</taxon>
        <taxon>Actinomycetes</taxon>
        <taxon>Kitasatosporales</taxon>
        <taxon>Streptomycetaceae</taxon>
        <taxon>Streptacidiphilus</taxon>
    </lineage>
</organism>
<accession>A0ABV6UE87</accession>
<dbReference type="Gene3D" id="3.20.20.80">
    <property type="entry name" value="Glycosidases"/>
    <property type="match status" value="1"/>
</dbReference>
<dbReference type="EC" id="3.2.1.52" evidence="3"/>
<comment type="catalytic activity">
    <reaction evidence="1">
        <text>Hydrolysis of terminal non-reducing N-acetyl-D-hexosamine residues in N-acetyl-beta-D-hexosaminides.</text>
        <dbReference type="EC" id="3.2.1.52"/>
    </reaction>
</comment>
<feature type="signal peptide" evidence="6">
    <location>
        <begin position="1"/>
        <end position="24"/>
    </location>
</feature>
<evidence type="ECO:0000256" key="4">
    <source>
        <dbReference type="ARBA" id="ARBA00022801"/>
    </source>
</evidence>
<comment type="similarity">
    <text evidence="2">Belongs to the glycosyl hydrolase 20 family.</text>
</comment>